<dbReference type="AlphaFoldDB" id="A0A1Q5UDN9"/>
<proteinExistence type="predicted"/>
<keyword evidence="2" id="KW-1185">Reference proteome</keyword>
<protein>
    <submittedName>
        <fullName evidence="1">Uncharacterized protein</fullName>
    </submittedName>
</protein>
<name>A0A1Q5UDN9_9EURO</name>
<accession>A0A1Q5UDN9</accession>
<sequence>MDVIRRLDYLIEMGEQLVNTPDPSGFIPNIKAIINAYRTRRLEWNEGLVTYWSKGKQLCEPRPFHYGEFLDVNKQHDGHNDFWVEGMQYLFLDDSGAEATLIYDQDIVPLRKTPAGTVSQLPPLMGSTLARGALGGQGTLHQIRAMEVNMVADTIGNFMTLWDWIPVTIHTVLPKKRPPPRLSGPWHRYKFYTGSAPDGTGRTWAFNLKKGWDTLVPTVTNVLIAPRPDYSAWGGVPAAANASAGAPVSARPAKAPPPRVLVAPNPAGLRRAPLNQAALINVPPAAGLAPAVIAAKASKAAPKAAPKATPKEAP</sequence>
<evidence type="ECO:0000313" key="2">
    <source>
        <dbReference type="Proteomes" id="UP000186955"/>
    </source>
</evidence>
<gene>
    <name evidence="1" type="ORF">PENSUB_3899</name>
</gene>
<organism evidence="1 2">
    <name type="scientific">Penicillium subrubescens</name>
    <dbReference type="NCBI Taxonomy" id="1316194"/>
    <lineage>
        <taxon>Eukaryota</taxon>
        <taxon>Fungi</taxon>
        <taxon>Dikarya</taxon>
        <taxon>Ascomycota</taxon>
        <taxon>Pezizomycotina</taxon>
        <taxon>Eurotiomycetes</taxon>
        <taxon>Eurotiomycetidae</taxon>
        <taxon>Eurotiales</taxon>
        <taxon>Aspergillaceae</taxon>
        <taxon>Penicillium</taxon>
    </lineage>
</organism>
<evidence type="ECO:0000313" key="1">
    <source>
        <dbReference type="EMBL" id="OKP10596.1"/>
    </source>
</evidence>
<comment type="caution">
    <text evidence="1">The sequence shown here is derived from an EMBL/GenBank/DDBJ whole genome shotgun (WGS) entry which is preliminary data.</text>
</comment>
<dbReference type="STRING" id="1316194.A0A1Q5UDN9"/>
<reference evidence="1 2" key="1">
    <citation type="submission" date="2016-10" db="EMBL/GenBank/DDBJ databases">
        <title>Genome sequence of the ascomycete fungus Penicillium subrubescens.</title>
        <authorList>
            <person name="De Vries R.P."/>
            <person name="Peng M."/>
            <person name="Dilokpimol A."/>
            <person name="Hilden K."/>
            <person name="Makela M.R."/>
            <person name="Grigoriev I."/>
            <person name="Riley R."/>
            <person name="Granchi Z."/>
        </authorList>
    </citation>
    <scope>NUCLEOTIDE SEQUENCE [LARGE SCALE GENOMIC DNA]</scope>
    <source>
        <strain evidence="1 2">CBS 132785</strain>
    </source>
</reference>
<dbReference type="EMBL" id="MNBE01000313">
    <property type="protein sequence ID" value="OKP10596.1"/>
    <property type="molecule type" value="Genomic_DNA"/>
</dbReference>
<dbReference type="Proteomes" id="UP000186955">
    <property type="component" value="Unassembled WGS sequence"/>
</dbReference>